<dbReference type="Pfam" id="PF01872">
    <property type="entry name" value="RibD_C"/>
    <property type="match status" value="1"/>
</dbReference>
<dbReference type="GO" id="GO:0009231">
    <property type="term" value="P:riboflavin biosynthetic process"/>
    <property type="evidence" value="ECO:0007669"/>
    <property type="project" value="InterPro"/>
</dbReference>
<dbReference type="STRING" id="582692.SAMN05720606_11513"/>
<accession>A0A1G5KG99</accession>
<dbReference type="Proteomes" id="UP000198538">
    <property type="component" value="Unassembled WGS sequence"/>
</dbReference>
<evidence type="ECO:0000259" key="1">
    <source>
        <dbReference type="Pfam" id="PF01872"/>
    </source>
</evidence>
<dbReference type="InterPro" id="IPR050765">
    <property type="entry name" value="Riboflavin_Biosynth_HTPR"/>
</dbReference>
<dbReference type="InterPro" id="IPR002734">
    <property type="entry name" value="RibDG_C"/>
</dbReference>
<dbReference type="AlphaFoldDB" id="A0A1G5KG99"/>
<protein>
    <submittedName>
        <fullName evidence="2">Dihydrofolate reductase</fullName>
    </submittedName>
</protein>
<dbReference type="RefSeq" id="WP_090923430.1">
    <property type="nucleotide sequence ID" value="NZ_FMVM01000015.1"/>
</dbReference>
<keyword evidence="3" id="KW-1185">Reference proteome</keyword>
<feature type="domain" description="Bacterial bifunctional deaminase-reductase C-terminal" evidence="1">
    <location>
        <begin position="9"/>
        <end position="168"/>
    </location>
</feature>
<evidence type="ECO:0000313" key="3">
    <source>
        <dbReference type="Proteomes" id="UP000198538"/>
    </source>
</evidence>
<dbReference type="GO" id="GO:0008703">
    <property type="term" value="F:5-amino-6-(5-phosphoribosylamino)uracil reductase activity"/>
    <property type="evidence" value="ECO:0007669"/>
    <property type="project" value="InterPro"/>
</dbReference>
<proteinExistence type="predicted"/>
<reference evidence="3" key="1">
    <citation type="submission" date="2016-10" db="EMBL/GenBank/DDBJ databases">
        <authorList>
            <person name="Varghese N."/>
            <person name="Submissions S."/>
        </authorList>
    </citation>
    <scope>NUCLEOTIDE SEQUENCE [LARGE SCALE GENOMIC DNA]</scope>
    <source>
        <strain evidence="3">BL9</strain>
    </source>
</reference>
<name>A0A1G5KG99_9BACL</name>
<dbReference type="PANTHER" id="PTHR38011:SF11">
    <property type="entry name" value="2,5-DIAMINO-6-RIBOSYLAMINO-4(3H)-PYRIMIDINONE 5'-PHOSPHATE REDUCTASE"/>
    <property type="match status" value="1"/>
</dbReference>
<sequence>MNTSNSKTILYIAMSLDGYIARLDGTFDWLLDVEGDGGDNGYATFYETIGSVVMGRSSYEAVLTMPGDFPYADRPTYVLSRSEQPPAPHVQFTTESVKTLIPQLKQSFEGDVWILGGGQLVQSVIEQQLLDEIEVAIIPKVLGEGIPLFPMGTVPTLLKTIRTQTLGQIISIRYEVQCHLATEGSLELNDQTR</sequence>
<dbReference type="PANTHER" id="PTHR38011">
    <property type="entry name" value="DIHYDROFOLATE REDUCTASE FAMILY PROTEIN (AFU_ORTHOLOGUE AFUA_8G06820)"/>
    <property type="match status" value="1"/>
</dbReference>
<organism evidence="2 3">
    <name type="scientific">Paenibacillus polysaccharolyticus</name>
    <dbReference type="NCBI Taxonomy" id="582692"/>
    <lineage>
        <taxon>Bacteria</taxon>
        <taxon>Bacillati</taxon>
        <taxon>Bacillota</taxon>
        <taxon>Bacilli</taxon>
        <taxon>Bacillales</taxon>
        <taxon>Paenibacillaceae</taxon>
        <taxon>Paenibacillus</taxon>
    </lineage>
</organism>
<gene>
    <name evidence="2" type="ORF">SAMN05720606_11513</name>
</gene>
<dbReference type="EMBL" id="FMVM01000015">
    <property type="protein sequence ID" value="SCY99633.1"/>
    <property type="molecule type" value="Genomic_DNA"/>
</dbReference>
<dbReference type="InterPro" id="IPR024072">
    <property type="entry name" value="DHFR-like_dom_sf"/>
</dbReference>
<dbReference type="Gene3D" id="3.40.430.10">
    <property type="entry name" value="Dihydrofolate Reductase, subunit A"/>
    <property type="match status" value="1"/>
</dbReference>
<evidence type="ECO:0000313" key="2">
    <source>
        <dbReference type="EMBL" id="SCY99633.1"/>
    </source>
</evidence>
<dbReference type="SUPFAM" id="SSF53597">
    <property type="entry name" value="Dihydrofolate reductase-like"/>
    <property type="match status" value="1"/>
</dbReference>